<feature type="non-terminal residue" evidence="1">
    <location>
        <position position="1"/>
    </location>
</feature>
<sequence>QLTVENTYNQAKQDYQLCKTLMEDDLFYTNVLKKIKNYRGYLVDSVLRGVEFNFETEMYISKQINPIKDYFNCYQVTGSKKESYKSFEECAKREAREESDIDVVKVFYIDIHKGFRLFPDKNHFISKKKGKTFENLLLYLLRNKYIVANFTQTKYVIDSIFYSIGDRNIDIFEKYKSINYVLQAKYKEKKYYVGPGDIQVFVRTLLEQPEDVVEKIKLAESKKELVKLRQDSCILEELHIEDLDFTASELELIELFEMKFSNSVHIRNYLSYKHNSFDSSDFDHVIYVKYNVKTMIERQREHNREDEKCTEEYLKHIYNEYEKLINNMYSNYIVFDSSKSLK</sequence>
<reference evidence="1" key="1">
    <citation type="submission" date="2021-06" db="EMBL/GenBank/DDBJ databases">
        <authorList>
            <person name="Kallberg Y."/>
            <person name="Tangrot J."/>
            <person name="Rosling A."/>
        </authorList>
    </citation>
    <scope>NUCLEOTIDE SEQUENCE</scope>
    <source>
        <strain evidence="1">28 12/20/2015</strain>
    </source>
</reference>
<evidence type="ECO:0000313" key="2">
    <source>
        <dbReference type="Proteomes" id="UP000789366"/>
    </source>
</evidence>
<feature type="non-terminal residue" evidence="1">
    <location>
        <position position="342"/>
    </location>
</feature>
<comment type="caution">
    <text evidence="1">The sequence shown here is derived from an EMBL/GenBank/DDBJ whole genome shotgun (WGS) entry which is preliminary data.</text>
</comment>
<evidence type="ECO:0000313" key="1">
    <source>
        <dbReference type="EMBL" id="CAG8475994.1"/>
    </source>
</evidence>
<dbReference type="EMBL" id="CAJVPW010001121">
    <property type="protein sequence ID" value="CAG8475994.1"/>
    <property type="molecule type" value="Genomic_DNA"/>
</dbReference>
<name>A0ACA9KIT2_9GLOM</name>
<keyword evidence="2" id="KW-1185">Reference proteome</keyword>
<accession>A0ACA9KIT2</accession>
<protein>
    <submittedName>
        <fullName evidence="1">16196_t:CDS:1</fullName>
    </submittedName>
</protein>
<organism evidence="1 2">
    <name type="scientific">Cetraspora pellucida</name>
    <dbReference type="NCBI Taxonomy" id="1433469"/>
    <lineage>
        <taxon>Eukaryota</taxon>
        <taxon>Fungi</taxon>
        <taxon>Fungi incertae sedis</taxon>
        <taxon>Mucoromycota</taxon>
        <taxon>Glomeromycotina</taxon>
        <taxon>Glomeromycetes</taxon>
        <taxon>Diversisporales</taxon>
        <taxon>Gigasporaceae</taxon>
        <taxon>Cetraspora</taxon>
    </lineage>
</organism>
<gene>
    <name evidence="1" type="ORF">SPELUC_LOCUS1911</name>
</gene>
<dbReference type="Proteomes" id="UP000789366">
    <property type="component" value="Unassembled WGS sequence"/>
</dbReference>
<proteinExistence type="predicted"/>